<dbReference type="GO" id="GO:0016740">
    <property type="term" value="F:transferase activity"/>
    <property type="evidence" value="ECO:0007669"/>
    <property type="project" value="UniProtKB-KW"/>
</dbReference>
<feature type="domain" description="Glutamine amidotransferase" evidence="2">
    <location>
        <begin position="40"/>
        <end position="204"/>
    </location>
</feature>
<dbReference type="EMBL" id="WTYW01000002">
    <property type="protein sequence ID" value="MXO86078.1"/>
    <property type="molecule type" value="Genomic_DNA"/>
</dbReference>
<dbReference type="Gene3D" id="3.40.50.880">
    <property type="match status" value="1"/>
</dbReference>
<dbReference type="Pfam" id="PF00117">
    <property type="entry name" value="GATase"/>
    <property type="match status" value="1"/>
</dbReference>
<dbReference type="PANTHER" id="PTHR42695:SF5">
    <property type="entry name" value="GLUTAMINE AMIDOTRANSFERASE YLR126C-RELATED"/>
    <property type="match status" value="1"/>
</dbReference>
<reference evidence="3 4" key="1">
    <citation type="submission" date="2019-12" db="EMBL/GenBank/DDBJ databases">
        <title>Genomic-based taxomic classification of the family Erythrobacteraceae.</title>
        <authorList>
            <person name="Xu L."/>
        </authorList>
    </citation>
    <scope>NUCLEOTIDE SEQUENCE [LARGE SCALE GENOMIC DNA]</scope>
    <source>
        <strain evidence="3 4">MCCC 1A09962</strain>
    </source>
</reference>
<evidence type="ECO:0000313" key="4">
    <source>
        <dbReference type="Proteomes" id="UP000433104"/>
    </source>
</evidence>
<dbReference type="InterPro" id="IPR044992">
    <property type="entry name" value="ChyE-like"/>
</dbReference>
<feature type="region of interest" description="Disordered" evidence="1">
    <location>
        <begin position="1"/>
        <end position="25"/>
    </location>
</feature>
<keyword evidence="4" id="KW-1185">Reference proteome</keyword>
<dbReference type="SUPFAM" id="SSF52317">
    <property type="entry name" value="Class I glutamine amidotransferase-like"/>
    <property type="match status" value="1"/>
</dbReference>
<dbReference type="PANTHER" id="PTHR42695">
    <property type="entry name" value="GLUTAMINE AMIDOTRANSFERASE YLR126C-RELATED"/>
    <property type="match status" value="1"/>
</dbReference>
<keyword evidence="3" id="KW-0808">Transferase</keyword>
<dbReference type="CDD" id="cd01741">
    <property type="entry name" value="GATase1_1"/>
    <property type="match status" value="1"/>
</dbReference>
<gene>
    <name evidence="3" type="ORF">GRI38_08565</name>
</gene>
<dbReference type="AlphaFoldDB" id="A0A844ZE73"/>
<dbReference type="OrthoDB" id="9813383at2"/>
<protein>
    <submittedName>
        <fullName evidence="3">Type 1 glutamine amidotransferase</fullName>
    </submittedName>
</protein>
<dbReference type="PROSITE" id="PS51273">
    <property type="entry name" value="GATASE_TYPE_1"/>
    <property type="match status" value="1"/>
</dbReference>
<organism evidence="3 4">
    <name type="scientific">Parapontixanthobacter aurantiacus</name>
    <dbReference type="NCBI Taxonomy" id="1463599"/>
    <lineage>
        <taxon>Bacteria</taxon>
        <taxon>Pseudomonadati</taxon>
        <taxon>Pseudomonadota</taxon>
        <taxon>Alphaproteobacteria</taxon>
        <taxon>Sphingomonadales</taxon>
        <taxon>Erythrobacteraceae</taxon>
        <taxon>Parapontixanthobacter</taxon>
    </lineage>
</organism>
<evidence type="ECO:0000259" key="2">
    <source>
        <dbReference type="Pfam" id="PF00117"/>
    </source>
</evidence>
<evidence type="ECO:0000313" key="3">
    <source>
        <dbReference type="EMBL" id="MXO86078.1"/>
    </source>
</evidence>
<feature type="compositionally biased region" description="Basic and acidic residues" evidence="1">
    <location>
        <begin position="11"/>
        <end position="22"/>
    </location>
</feature>
<evidence type="ECO:0000256" key="1">
    <source>
        <dbReference type="SAM" id="MobiDB-lite"/>
    </source>
</evidence>
<dbReference type="RefSeq" id="WP_160682628.1">
    <property type="nucleotide sequence ID" value="NZ_WTYW01000002.1"/>
</dbReference>
<dbReference type="InterPro" id="IPR029062">
    <property type="entry name" value="Class_I_gatase-like"/>
</dbReference>
<keyword evidence="3" id="KW-0315">Glutamine amidotransferase</keyword>
<sequence length="290" mass="31376">MRFLVAESGTPEDRQYRRDDVGRSSGESYAATLRQMRPGSSVDIAKPSDADTPSWDAQDIARYDAVFITGSPLHVYESSPAVERQLAFMRAVFASGAPSFGSCAGLQVAVAAAGGKVRKMRSRLEAGLSRRIVATAEGRNHPLLAGRPAAWDAPALHTDEVEELPDGSVLLAGNGPTLVQAAEIRHDRGIFWGVQYHPELSLAEIAAALRREAGDLVEAGLARSTDDVQQQSELFDALHDDPDNASLRWRLGVDEELAVERRRRLELANFLDAVPDLDRRASAAGRAPKG</sequence>
<proteinExistence type="predicted"/>
<dbReference type="InterPro" id="IPR017926">
    <property type="entry name" value="GATASE"/>
</dbReference>
<comment type="caution">
    <text evidence="3">The sequence shown here is derived from an EMBL/GenBank/DDBJ whole genome shotgun (WGS) entry which is preliminary data.</text>
</comment>
<dbReference type="GO" id="GO:0005829">
    <property type="term" value="C:cytosol"/>
    <property type="evidence" value="ECO:0007669"/>
    <property type="project" value="TreeGrafter"/>
</dbReference>
<name>A0A844ZE73_9SPHN</name>
<dbReference type="Proteomes" id="UP000433104">
    <property type="component" value="Unassembled WGS sequence"/>
</dbReference>
<accession>A0A844ZE73</accession>